<proteinExistence type="predicted"/>
<dbReference type="Proteomes" id="UP000789831">
    <property type="component" value="Unassembled WGS sequence"/>
</dbReference>
<organism evidence="1 2">
    <name type="scientific">Ambispora gerdemannii</name>
    <dbReference type="NCBI Taxonomy" id="144530"/>
    <lineage>
        <taxon>Eukaryota</taxon>
        <taxon>Fungi</taxon>
        <taxon>Fungi incertae sedis</taxon>
        <taxon>Mucoromycota</taxon>
        <taxon>Glomeromycotina</taxon>
        <taxon>Glomeromycetes</taxon>
        <taxon>Archaeosporales</taxon>
        <taxon>Ambisporaceae</taxon>
        <taxon>Ambispora</taxon>
    </lineage>
</organism>
<name>A0A9N9CI62_9GLOM</name>
<evidence type="ECO:0000313" key="1">
    <source>
        <dbReference type="EMBL" id="CAG8602625.1"/>
    </source>
</evidence>
<reference evidence="1" key="1">
    <citation type="submission" date="2021-06" db="EMBL/GenBank/DDBJ databases">
        <authorList>
            <person name="Kallberg Y."/>
            <person name="Tangrot J."/>
            <person name="Rosling A."/>
        </authorList>
    </citation>
    <scope>NUCLEOTIDE SEQUENCE</scope>
    <source>
        <strain evidence="1">MT106</strain>
    </source>
</reference>
<accession>A0A9N9CI62</accession>
<sequence>MINEQAFECLEISRGVCNIIIIPLEERGSLYDHLGIGIDSLKSILRLESRKPTPKID</sequence>
<dbReference type="AlphaFoldDB" id="A0A9N9CI62"/>
<gene>
    <name evidence="1" type="ORF">AGERDE_LOCUS9180</name>
</gene>
<dbReference type="EMBL" id="CAJVPL010002195">
    <property type="protein sequence ID" value="CAG8602625.1"/>
    <property type="molecule type" value="Genomic_DNA"/>
</dbReference>
<protein>
    <submittedName>
        <fullName evidence="1">4740_t:CDS:1</fullName>
    </submittedName>
</protein>
<keyword evidence="2" id="KW-1185">Reference proteome</keyword>
<evidence type="ECO:0000313" key="2">
    <source>
        <dbReference type="Proteomes" id="UP000789831"/>
    </source>
</evidence>
<comment type="caution">
    <text evidence="1">The sequence shown here is derived from an EMBL/GenBank/DDBJ whole genome shotgun (WGS) entry which is preliminary data.</text>
</comment>